<dbReference type="GO" id="GO:0016671">
    <property type="term" value="F:oxidoreductase activity, acting on a sulfur group of donors, disulfide as acceptor"/>
    <property type="evidence" value="ECO:0007669"/>
    <property type="project" value="InterPro"/>
</dbReference>
<dbReference type="Pfam" id="PF02199">
    <property type="entry name" value="SapA"/>
    <property type="match status" value="1"/>
</dbReference>
<evidence type="ECO:0000256" key="3">
    <source>
        <dbReference type="ARBA" id="ARBA00022525"/>
    </source>
</evidence>
<dbReference type="KEGG" id="loa:LOAG_11956"/>
<keyword evidence="5" id="KW-1015">Disulfide bond</keyword>
<dbReference type="EMBL" id="JH712797">
    <property type="protein sequence ID" value="EFO16549.2"/>
    <property type="molecule type" value="Genomic_DNA"/>
</dbReference>
<dbReference type="GO" id="GO:0005576">
    <property type="term" value="C:extracellular region"/>
    <property type="evidence" value="ECO:0007669"/>
    <property type="project" value="UniProtKB-SubCell"/>
</dbReference>
<dbReference type="OrthoDB" id="958254at2759"/>
<dbReference type="FunCoup" id="A0A1S0TM64">
    <property type="interactions" value="80"/>
</dbReference>
<dbReference type="PANTHER" id="PTHR13234">
    <property type="entry name" value="GAMMA-INTERFERON INDUCIBLE LYSOSOMAL THIOL REDUCTASE GILT"/>
    <property type="match status" value="1"/>
</dbReference>
<feature type="signal peptide" evidence="7">
    <location>
        <begin position="1"/>
        <end position="25"/>
    </location>
</feature>
<dbReference type="OMA" id="DLWCDSP"/>
<evidence type="ECO:0000313" key="9">
    <source>
        <dbReference type="EMBL" id="EFO16549.2"/>
    </source>
</evidence>
<dbReference type="PANTHER" id="PTHR13234:SF11">
    <property type="entry name" value="PRION-LIKE-(Q_N-RICH)-DOMAIN-BEARING PROTEIN"/>
    <property type="match status" value="1"/>
</dbReference>
<dbReference type="InterPro" id="IPR003119">
    <property type="entry name" value="SAP_A"/>
</dbReference>
<proteinExistence type="inferred from homology"/>
<accession>A0A1S0TM64</accession>
<comment type="similarity">
    <text evidence="2">Belongs to the GILT family.</text>
</comment>
<dbReference type="GeneID" id="9949416"/>
<name>A0A1S0TM64_LOALO</name>
<feature type="chain" id="PRO_5010365894" description="Saposin A-type domain-containing protein" evidence="7">
    <location>
        <begin position="26"/>
        <end position="238"/>
    </location>
</feature>
<evidence type="ECO:0000259" key="8">
    <source>
        <dbReference type="PROSITE" id="PS51110"/>
    </source>
</evidence>
<gene>
    <name evidence="9" type="ORF">LOAG_11956</name>
</gene>
<protein>
    <recommendedName>
        <fullName evidence="8">Saposin A-type domain-containing protein</fullName>
    </recommendedName>
</protein>
<evidence type="ECO:0000256" key="7">
    <source>
        <dbReference type="SAM" id="SignalP"/>
    </source>
</evidence>
<feature type="domain" description="Saposin A-type" evidence="8">
    <location>
        <begin position="19"/>
        <end position="59"/>
    </location>
</feature>
<organism evidence="9">
    <name type="scientific">Loa loa</name>
    <name type="common">Eye worm</name>
    <name type="synonym">Filaria loa</name>
    <dbReference type="NCBI Taxonomy" id="7209"/>
    <lineage>
        <taxon>Eukaryota</taxon>
        <taxon>Metazoa</taxon>
        <taxon>Ecdysozoa</taxon>
        <taxon>Nematoda</taxon>
        <taxon>Chromadorea</taxon>
        <taxon>Rhabditida</taxon>
        <taxon>Spirurina</taxon>
        <taxon>Spiruromorpha</taxon>
        <taxon>Filarioidea</taxon>
        <taxon>Onchocercidae</taxon>
        <taxon>Loa</taxon>
    </lineage>
</organism>
<keyword evidence="4 7" id="KW-0732">Signal</keyword>
<dbReference type="InParanoid" id="A0A1S0TM64"/>
<keyword evidence="6" id="KW-0325">Glycoprotein</keyword>
<dbReference type="PROSITE" id="PS51110">
    <property type="entry name" value="SAP_A"/>
    <property type="match status" value="1"/>
</dbReference>
<dbReference type="CTD" id="9949416"/>
<keyword evidence="3" id="KW-0964">Secreted</keyword>
<dbReference type="Pfam" id="PF03227">
    <property type="entry name" value="GILT"/>
    <property type="match status" value="1"/>
</dbReference>
<evidence type="ECO:0000256" key="2">
    <source>
        <dbReference type="ARBA" id="ARBA00005679"/>
    </source>
</evidence>
<evidence type="ECO:0000256" key="4">
    <source>
        <dbReference type="ARBA" id="ARBA00022729"/>
    </source>
</evidence>
<evidence type="ECO:0000256" key="5">
    <source>
        <dbReference type="ARBA" id="ARBA00023157"/>
    </source>
</evidence>
<comment type="subcellular location">
    <subcellularLocation>
        <location evidence="1">Secreted</location>
    </subcellularLocation>
</comment>
<reference evidence="9" key="1">
    <citation type="submission" date="2012-04" db="EMBL/GenBank/DDBJ databases">
        <title>The Genome Sequence of Loa loa.</title>
        <authorList>
            <consortium name="The Broad Institute Genome Sequencing Platform"/>
            <consortium name="Broad Institute Genome Sequencing Center for Infectious Disease"/>
            <person name="Nutman T.B."/>
            <person name="Fink D.L."/>
            <person name="Russ C."/>
            <person name="Young S."/>
            <person name="Zeng Q."/>
            <person name="Gargeya S."/>
            <person name="Alvarado L."/>
            <person name="Berlin A."/>
            <person name="Chapman S.B."/>
            <person name="Chen Z."/>
            <person name="Freedman E."/>
            <person name="Gellesch M."/>
            <person name="Goldberg J."/>
            <person name="Griggs A."/>
            <person name="Gujja S."/>
            <person name="Heilman E.R."/>
            <person name="Heiman D."/>
            <person name="Howarth C."/>
            <person name="Mehta T."/>
            <person name="Neiman D."/>
            <person name="Pearson M."/>
            <person name="Roberts A."/>
            <person name="Saif S."/>
            <person name="Shea T."/>
            <person name="Shenoy N."/>
            <person name="Sisk P."/>
            <person name="Stolte C."/>
            <person name="Sykes S."/>
            <person name="White J."/>
            <person name="Yandava C."/>
            <person name="Haas B."/>
            <person name="Henn M.R."/>
            <person name="Nusbaum C."/>
            <person name="Birren B."/>
        </authorList>
    </citation>
    <scope>NUCLEOTIDE SEQUENCE [LARGE SCALE GENOMIC DNA]</scope>
</reference>
<dbReference type="RefSeq" id="XP_020301407.1">
    <property type="nucleotide sequence ID" value="XM_020448451.1"/>
</dbReference>
<dbReference type="InterPro" id="IPR004911">
    <property type="entry name" value="Interferon-induced_GILT"/>
</dbReference>
<sequence>MITTWNKYLSVSFLLFILLIQHIKCCDIPPELWCDSLESAKRCNVIQQCDQFRNMKLPMKLSLYYEALCPYCQRFIVKHLGNIYNQFHRFIKLEMIPWGGSKFLPDGTIRCRHGSIECEANKLQSCVLEYAEMKHALAFIICFERSLLRNTGDIKSAIKHCSGFIRNRYEQIRKCYHSKRGIQLQQKAFYRTMSAKPNRISEVPYLLINDYSPNPDSNNLNINATLLLLKKWKRMFRV</sequence>
<evidence type="ECO:0000256" key="1">
    <source>
        <dbReference type="ARBA" id="ARBA00004613"/>
    </source>
</evidence>
<evidence type="ECO:0000256" key="6">
    <source>
        <dbReference type="ARBA" id="ARBA00023180"/>
    </source>
</evidence>
<dbReference type="AlphaFoldDB" id="A0A1S0TM64"/>